<name>A0A3B1DLQ6_9ZZZZ</name>
<proteinExistence type="predicted"/>
<organism evidence="1">
    <name type="scientific">hydrothermal vent metagenome</name>
    <dbReference type="NCBI Taxonomy" id="652676"/>
    <lineage>
        <taxon>unclassified sequences</taxon>
        <taxon>metagenomes</taxon>
        <taxon>ecological metagenomes</taxon>
    </lineage>
</organism>
<evidence type="ECO:0000313" key="1">
    <source>
        <dbReference type="EMBL" id="VAX37004.1"/>
    </source>
</evidence>
<dbReference type="EMBL" id="UOGJ01000115">
    <property type="protein sequence ID" value="VAX37004.1"/>
    <property type="molecule type" value="Genomic_DNA"/>
</dbReference>
<protein>
    <submittedName>
        <fullName evidence="1">Uncharacterized protein</fullName>
    </submittedName>
</protein>
<gene>
    <name evidence="1" type="ORF">MNBD_UNCLBAC01-1450</name>
</gene>
<accession>A0A3B1DLQ6</accession>
<dbReference type="AlphaFoldDB" id="A0A3B1DLQ6"/>
<sequence>MANEDFHEVYVRGPVGDSYSYKTFKRDSIQCIDKNGTETFLVKKPSLEMRITEKNGKKTIFYFDRIQVIDDNIIGHQSRFAGSLTKTISIGSISLIEIQDGKKNFKYVEK</sequence>
<reference evidence="1" key="1">
    <citation type="submission" date="2018-06" db="EMBL/GenBank/DDBJ databases">
        <authorList>
            <person name="Zhirakovskaya E."/>
        </authorList>
    </citation>
    <scope>NUCLEOTIDE SEQUENCE</scope>
</reference>